<evidence type="ECO:0000313" key="7">
    <source>
        <dbReference type="EMBL" id="WLV23640.1"/>
    </source>
</evidence>
<feature type="binding site" evidence="5">
    <location>
        <position position="77"/>
    </location>
    <ligand>
        <name>substrate</name>
    </ligand>
</feature>
<organism evidence="7 8">
    <name type="scientific">Aciduricibacillus chroicocephali</name>
    <dbReference type="NCBI Taxonomy" id="3054939"/>
    <lineage>
        <taxon>Bacteria</taxon>
        <taxon>Bacillati</taxon>
        <taxon>Bacillota</taxon>
        <taxon>Bacilli</taxon>
        <taxon>Bacillales</taxon>
        <taxon>Bacillaceae</taxon>
        <taxon>Aciduricibacillus</taxon>
    </lineage>
</organism>
<dbReference type="Gene3D" id="3.40.50.1580">
    <property type="entry name" value="Nucleoside phosphorylase domain"/>
    <property type="match status" value="1"/>
</dbReference>
<gene>
    <name evidence="5 7" type="primary">mtnN</name>
    <name evidence="7" type="ORF">QR721_08250</name>
</gene>
<comment type="similarity">
    <text evidence="5">Belongs to the PNP/UDP phosphorylase family. MtnN subfamily.</text>
</comment>
<dbReference type="EC" id="3.2.2.9" evidence="5"/>
<dbReference type="Proteomes" id="UP001180087">
    <property type="component" value="Chromosome"/>
</dbReference>
<dbReference type="NCBIfam" id="TIGR01704">
    <property type="entry name" value="MTA_SAH-Nsdase"/>
    <property type="match status" value="1"/>
</dbReference>
<evidence type="ECO:0000256" key="2">
    <source>
        <dbReference type="ARBA" id="ARBA00022605"/>
    </source>
</evidence>
<dbReference type="InterPro" id="IPR035994">
    <property type="entry name" value="Nucleoside_phosphorylase_sf"/>
</dbReference>
<reference evidence="7" key="1">
    <citation type="submission" date="2023-06" db="EMBL/GenBank/DDBJ databases">
        <title>A Treasure from Seagulls: Isolation and Description of Aciduricobacillus qingdaonensis gen. nov., sp. nov., a Rare Obligately Uric Acid-utilizing Member in the Family Bacillaceae.</title>
        <authorList>
            <person name="Liu W."/>
            <person name="Wang B."/>
        </authorList>
    </citation>
    <scope>NUCLEOTIDE SEQUENCE</scope>
    <source>
        <strain evidence="7">44XB</strain>
    </source>
</reference>
<comment type="catalytic activity">
    <reaction evidence="5">
        <text>5'-deoxyadenosine + H2O = 5-deoxy-D-ribose + adenine</text>
        <dbReference type="Rhea" id="RHEA:29859"/>
        <dbReference type="ChEBI" id="CHEBI:15377"/>
        <dbReference type="ChEBI" id="CHEBI:16708"/>
        <dbReference type="ChEBI" id="CHEBI:17319"/>
        <dbReference type="ChEBI" id="CHEBI:149540"/>
        <dbReference type="EC" id="3.2.2.9"/>
    </reaction>
</comment>
<keyword evidence="2 5" id="KW-0028">Amino-acid biosynthesis</keyword>
<comment type="catalytic activity">
    <reaction evidence="5">
        <text>S-methyl-5'-thioadenosine + H2O = 5-(methylsulfanyl)-D-ribose + adenine</text>
        <dbReference type="Rhea" id="RHEA:13617"/>
        <dbReference type="ChEBI" id="CHEBI:15377"/>
        <dbReference type="ChEBI" id="CHEBI:16708"/>
        <dbReference type="ChEBI" id="CHEBI:17509"/>
        <dbReference type="ChEBI" id="CHEBI:78440"/>
        <dbReference type="EC" id="3.2.2.9"/>
    </reaction>
</comment>
<keyword evidence="4 5" id="KW-0486">Methionine biosynthesis</keyword>
<dbReference type="SUPFAM" id="SSF53167">
    <property type="entry name" value="Purine and uridine phosphorylases"/>
    <property type="match status" value="1"/>
</dbReference>
<dbReference type="GO" id="GO:0008782">
    <property type="term" value="F:adenosylhomocysteine nucleosidase activity"/>
    <property type="evidence" value="ECO:0007669"/>
    <property type="project" value="UniProtKB-EC"/>
</dbReference>
<feature type="domain" description="Nucleoside phosphorylase" evidence="6">
    <location>
        <begin position="2"/>
        <end position="225"/>
    </location>
</feature>
<keyword evidence="7" id="KW-0326">Glycosidase</keyword>
<dbReference type="PANTHER" id="PTHR46832:SF1">
    <property type="entry name" value="5'-METHYLTHIOADENOSINE_S-ADENOSYLHOMOCYSTEINE NUCLEOSIDASE"/>
    <property type="match status" value="1"/>
</dbReference>
<evidence type="ECO:0000259" key="6">
    <source>
        <dbReference type="Pfam" id="PF01048"/>
    </source>
</evidence>
<keyword evidence="8" id="KW-1185">Reference proteome</keyword>
<proteinExistence type="inferred from homology"/>
<feature type="binding site" evidence="5">
    <location>
        <begin position="172"/>
        <end position="173"/>
    </location>
    <ligand>
        <name>substrate</name>
    </ligand>
</feature>
<comment type="catalytic activity">
    <reaction evidence="5">
        <text>S-adenosyl-L-homocysteine + H2O = S-(5-deoxy-D-ribos-5-yl)-L-homocysteine + adenine</text>
        <dbReference type="Rhea" id="RHEA:17805"/>
        <dbReference type="ChEBI" id="CHEBI:15377"/>
        <dbReference type="ChEBI" id="CHEBI:16708"/>
        <dbReference type="ChEBI" id="CHEBI:57856"/>
        <dbReference type="ChEBI" id="CHEBI:58195"/>
        <dbReference type="EC" id="3.2.2.9"/>
    </reaction>
</comment>
<feature type="active site" description="Proton acceptor" evidence="5">
    <location>
        <position position="11"/>
    </location>
</feature>
<comment type="pathway">
    <text evidence="1 5">Amino-acid biosynthesis; L-methionine biosynthesis via salvage pathway; S-methyl-5-thio-alpha-D-ribose 1-phosphate from S-methyl-5'-thioadenosine (hydrolase route): step 1/2.</text>
</comment>
<accession>A0ABY9KS80</accession>
<dbReference type="GO" id="GO:0008930">
    <property type="term" value="F:methylthioadenosine nucleosidase activity"/>
    <property type="evidence" value="ECO:0007669"/>
    <property type="project" value="UniProtKB-EC"/>
</dbReference>
<feature type="binding site" evidence="5">
    <location>
        <position position="151"/>
    </location>
    <ligand>
        <name>substrate</name>
    </ligand>
</feature>
<feature type="active site" description="Proton donor" evidence="5">
    <location>
        <position position="196"/>
    </location>
</feature>
<evidence type="ECO:0000256" key="4">
    <source>
        <dbReference type="ARBA" id="ARBA00023167"/>
    </source>
</evidence>
<evidence type="ECO:0000256" key="3">
    <source>
        <dbReference type="ARBA" id="ARBA00022801"/>
    </source>
</evidence>
<protein>
    <recommendedName>
        <fullName evidence="5">5'-methylthioadenosine/S-adenosylhomocysteine nucleosidase</fullName>
        <shortName evidence="5">MTA/SAH nucleosidase</shortName>
        <shortName evidence="5">MTAN</shortName>
        <ecNumber evidence="5">3.2.2.9</ecNumber>
    </recommendedName>
    <alternativeName>
        <fullName evidence="5">5'-deoxyadenosine nucleosidase</fullName>
        <shortName evidence="5">DOA nucleosidase</shortName>
        <shortName evidence="5">dAdo nucleosidase</shortName>
    </alternativeName>
    <alternativeName>
        <fullName evidence="5">5'-methylthioadenosine nucleosidase</fullName>
        <shortName evidence="5">MTA nucleosidase</shortName>
    </alternativeName>
    <alternativeName>
        <fullName evidence="5">S-adenosylhomocysteine nucleosidase</fullName>
        <shortName evidence="5">AdoHcy nucleosidase</shortName>
        <shortName evidence="5">SAH nucleosidase</shortName>
        <shortName evidence="5">SRH nucleosidase</shortName>
    </alternativeName>
</protein>
<evidence type="ECO:0000256" key="5">
    <source>
        <dbReference type="HAMAP-Rule" id="MF_01684"/>
    </source>
</evidence>
<dbReference type="InterPro" id="IPR000845">
    <property type="entry name" value="Nucleoside_phosphorylase_d"/>
</dbReference>
<dbReference type="CDD" id="cd09008">
    <property type="entry name" value="MTAN"/>
    <property type="match status" value="1"/>
</dbReference>
<evidence type="ECO:0000313" key="8">
    <source>
        <dbReference type="Proteomes" id="UP001180087"/>
    </source>
</evidence>
<keyword evidence="3 5" id="KW-0378">Hydrolase</keyword>
<comment type="function">
    <text evidence="5">Catalyzes the irreversible cleavage of the glycosidic bond in both 5'-methylthioadenosine (MTA) and S-adenosylhomocysteine (SAH/AdoHcy) to adenine and the corresponding thioribose, 5'-methylthioribose and S-ribosylhomocysteine, respectively. Also cleaves 5'-deoxyadenosine, a toxic by-product of radical S-adenosylmethionine (SAM) enzymes, into 5-deoxyribose and adenine.</text>
</comment>
<dbReference type="HAMAP" id="MF_01684">
    <property type="entry name" value="Salvage_MtnN"/>
    <property type="match status" value="1"/>
</dbReference>
<dbReference type="EMBL" id="CP129113">
    <property type="protein sequence ID" value="WLV23640.1"/>
    <property type="molecule type" value="Genomic_DNA"/>
</dbReference>
<name>A0ABY9KS80_9BACI</name>
<dbReference type="NCBIfam" id="NF004079">
    <property type="entry name" value="PRK05584.1"/>
    <property type="match status" value="1"/>
</dbReference>
<dbReference type="RefSeq" id="WP_348025848.1">
    <property type="nucleotide sequence ID" value="NZ_CP129113.1"/>
</dbReference>
<dbReference type="InterPro" id="IPR010049">
    <property type="entry name" value="MTA_SAH_Nsdase"/>
</dbReference>
<dbReference type="PANTHER" id="PTHR46832">
    <property type="entry name" value="5'-METHYLTHIOADENOSINE/S-ADENOSYLHOMOCYSTEINE NUCLEOSIDASE"/>
    <property type="match status" value="1"/>
</dbReference>
<evidence type="ECO:0000256" key="1">
    <source>
        <dbReference type="ARBA" id="ARBA00004945"/>
    </source>
</evidence>
<sequence>MIGIIGAMEEEVELLKGRMTDKKEQDVANCQFISGKLEGADVVLLKSGIGKVNAAMATAILAERFAPDFVINTGSAGGFSSKLEVGDLVISENVVHHDVDVTAFDYKYGQVPGMPEVFAADTKLIEMTEEAVKSIDLGYEVGLIATADTFMADPARVAFAREKFPNMIAAEMEAAAIAQVCWQYNIPFVIIRALSDIAGKESAVTFDEFIIKAGRNAAELIIRVVSMAAKEAKSSQR</sequence>
<dbReference type="Pfam" id="PF01048">
    <property type="entry name" value="PNP_UDP_1"/>
    <property type="match status" value="1"/>
</dbReference>